<dbReference type="SUPFAM" id="SSF52172">
    <property type="entry name" value="CheY-like"/>
    <property type="match status" value="1"/>
</dbReference>
<keyword evidence="5" id="KW-0418">Kinase</keyword>
<dbReference type="SUPFAM" id="SSF55781">
    <property type="entry name" value="GAF domain-like"/>
    <property type="match status" value="1"/>
</dbReference>
<organism evidence="10 11">
    <name type="scientific">Jaminaea rosea</name>
    <dbReference type="NCBI Taxonomy" id="1569628"/>
    <lineage>
        <taxon>Eukaryota</taxon>
        <taxon>Fungi</taxon>
        <taxon>Dikarya</taxon>
        <taxon>Basidiomycota</taxon>
        <taxon>Ustilaginomycotina</taxon>
        <taxon>Exobasidiomycetes</taxon>
        <taxon>Microstromatales</taxon>
        <taxon>Microstromatales incertae sedis</taxon>
        <taxon>Jaminaea</taxon>
    </lineage>
</organism>
<dbReference type="PRINTS" id="PR00344">
    <property type="entry name" value="BCTRLSENSOR"/>
</dbReference>
<dbReference type="Pfam" id="PF00072">
    <property type="entry name" value="Response_reg"/>
    <property type="match status" value="1"/>
</dbReference>
<proteinExistence type="predicted"/>
<dbReference type="Pfam" id="PF00512">
    <property type="entry name" value="HisKA"/>
    <property type="match status" value="1"/>
</dbReference>
<dbReference type="InterPro" id="IPR036890">
    <property type="entry name" value="HATPase_C_sf"/>
</dbReference>
<name>A0A316UQ43_9BASI</name>
<dbReference type="Gene3D" id="3.40.50.2300">
    <property type="match status" value="1"/>
</dbReference>
<dbReference type="InterPro" id="IPR003661">
    <property type="entry name" value="HisK_dim/P_dom"/>
</dbReference>
<dbReference type="GO" id="GO:0000155">
    <property type="term" value="F:phosphorelay sensor kinase activity"/>
    <property type="evidence" value="ECO:0007669"/>
    <property type="project" value="InterPro"/>
</dbReference>
<feature type="compositionally biased region" description="Low complexity" evidence="7">
    <location>
        <begin position="488"/>
        <end position="497"/>
    </location>
</feature>
<evidence type="ECO:0000256" key="2">
    <source>
        <dbReference type="ARBA" id="ARBA00012438"/>
    </source>
</evidence>
<dbReference type="InterPro" id="IPR036097">
    <property type="entry name" value="HisK_dim/P_sf"/>
</dbReference>
<dbReference type="STRING" id="1569628.A0A316UQ43"/>
<evidence type="ECO:0000256" key="7">
    <source>
        <dbReference type="SAM" id="MobiDB-lite"/>
    </source>
</evidence>
<dbReference type="InterPro" id="IPR004358">
    <property type="entry name" value="Sig_transdc_His_kin-like_C"/>
</dbReference>
<dbReference type="GO" id="GO:0005886">
    <property type="term" value="C:plasma membrane"/>
    <property type="evidence" value="ECO:0007669"/>
    <property type="project" value="TreeGrafter"/>
</dbReference>
<evidence type="ECO:0000259" key="8">
    <source>
        <dbReference type="PROSITE" id="PS50109"/>
    </source>
</evidence>
<reference evidence="10 11" key="1">
    <citation type="journal article" date="2018" name="Mol. Biol. Evol.">
        <title>Broad Genomic Sampling Reveals a Smut Pathogenic Ancestry of the Fungal Clade Ustilaginomycotina.</title>
        <authorList>
            <person name="Kijpornyongpan T."/>
            <person name="Mondo S.J."/>
            <person name="Barry K."/>
            <person name="Sandor L."/>
            <person name="Lee J."/>
            <person name="Lipzen A."/>
            <person name="Pangilinan J."/>
            <person name="LaButti K."/>
            <person name="Hainaut M."/>
            <person name="Henrissat B."/>
            <person name="Grigoriev I.V."/>
            <person name="Spatafora J.W."/>
            <person name="Aime M.C."/>
        </authorList>
    </citation>
    <scope>NUCLEOTIDE SEQUENCE [LARGE SCALE GENOMIC DNA]</scope>
    <source>
        <strain evidence="10 11">MCA 5214</strain>
    </source>
</reference>
<dbReference type="RefSeq" id="XP_025362031.1">
    <property type="nucleotide sequence ID" value="XM_025506237.1"/>
</dbReference>
<sequence length="1450" mass="154901">MLPKRGHHSQPAPPAGAGRDRSSSTPSRGPLAPCSAYRATTAANPHLPETFDEWQHFHTSYKRGGSWTQAPLSSSSRRPVQPPDMLRRPGNRRSLTVNDAQSTATGGQRPTFSGPGEMLDPMRFFLTAGYLPAPLPTRKALQARRAALRQYGFTKPTYRHELLRYAKHARKVFKVAAAQFMTPCAEDDSIVMCVTEDLAQPREHSILHDRSTSVCAHAMLNNDPEVVVIPDLEKDWRFKSNPTVIANKAHFYASAPMLVDSLDPNDKTKICIGQLSISDGKPRYDFGEEEAEMLGDIAQMACESLQQEIHRIEAARATRVQSSITTIADYSWNNSSYQSSVATDSTTEVHCDLAALIVKTIAECLEGSATIIDTTAYRLSTARTASVVSGSRSVLSPSSAGSGSAGNPSASPQRRQRTRDFSSGWSSHSTSLSADETFVSPPSSSHATTPDDAPYEFSSSSGGDGGGPSTSSSSSSSSFGGGGGGSGRISHSRSSSRNLFGKGGTASGTSWEDGQYIAQIDPAHKPTIFASDGDPRPVHVSDARGRAAMGRLLAEWRRERDFHGPVRGGQSMRGPYLTQASGPSSMSSPSEDDFAVGEESASPISPKAHSMMDPLGCLWDPANKPAMYVANPITADAEDPQATFLIIVAWNDVKILQKTDYNLLTAATRILEASLLRQRARLADRTQLDFVRSIQHEMRTPLNGISGVTELLRASVAAGGRDLDMSPDGFLSGCLEGIRLAAGNVSSILDDVLDFGDLSGIRSASAAAARLDEAFLASLIEDVGQEEVEVAAITLRHSAELAPASQRENLDVRPPDFFVSIDPSLRGRFRVDRPSMRKIFRKLLHNAFRFTTREPGVGGFVEVKIRPAERDKNDVEEGDEGGAGGDGSATESAMTSSMFDDGGASKEVWVAFEFIDSGCGMDATFLRNKYLQPFAKADPFKQGTGLGGAIAAGLTQRLGGHMDVNSEPGKGTQVTIVLSLVALADTTGAGSASASGSGCSCSCKSKGPLAVSSAHFFGFDDTPGGDRIEEMLRAFLQDHGVSCRSDAPQEADVIVSLSSFLSKRYPAGCDERLPFTAKEGARFVVVSSDPLQRSAKLACMEQMMRGGVGAVHLFQPPFGPASLATLLEFLQDPKPFVLREPPAHYHHSNQQEQGEEKNDAQPPPLSPAAMRDAQKTTPEDADEEVVTPTPNSAVQAVKEAGREEEAALTQAESKADSEGKASGGKEEDLDDEFRVLAVEDNPTNMKILTVVLQRLGINYAEAHDGGEAITKYKAYRPHLVLLDISLPVADGFQVCKEMRAHEHDAADSAAETADGAIDAVVDVGSSVVASNKQRFAVGGGGAGNESTESEQTGDASSLAPSTAPTTLSWTYRRPRIAAVTALSSKEDQRKGLELGMDEWHTKPLAPRALTTLLKAWKQEWEEEKEERRSRTASEGSGGTGGTAVTAGTGG</sequence>
<evidence type="ECO:0000313" key="10">
    <source>
        <dbReference type="EMBL" id="PWN27419.1"/>
    </source>
</evidence>
<protein>
    <recommendedName>
        <fullName evidence="2">histidine kinase</fullName>
        <ecNumber evidence="2">2.7.13.3</ecNumber>
    </recommendedName>
</protein>
<dbReference type="PANTHER" id="PTHR43047">
    <property type="entry name" value="TWO-COMPONENT HISTIDINE PROTEIN KINASE"/>
    <property type="match status" value="1"/>
</dbReference>
<feature type="region of interest" description="Disordered" evidence="7">
    <location>
        <begin position="563"/>
        <end position="604"/>
    </location>
</feature>
<feature type="compositionally biased region" description="Low complexity" evidence="7">
    <location>
        <begin position="422"/>
        <end position="433"/>
    </location>
</feature>
<evidence type="ECO:0000256" key="4">
    <source>
        <dbReference type="ARBA" id="ARBA00022679"/>
    </source>
</evidence>
<dbReference type="GO" id="GO:0009927">
    <property type="term" value="F:histidine phosphotransfer kinase activity"/>
    <property type="evidence" value="ECO:0007669"/>
    <property type="project" value="TreeGrafter"/>
</dbReference>
<gene>
    <name evidence="10" type="ORF">BDZ90DRAFT_232393</name>
</gene>
<feature type="compositionally biased region" description="Polar residues" evidence="7">
    <location>
        <begin position="93"/>
        <end position="111"/>
    </location>
</feature>
<dbReference type="SUPFAM" id="SSF55874">
    <property type="entry name" value="ATPase domain of HSP90 chaperone/DNA topoisomerase II/histidine kinase"/>
    <property type="match status" value="1"/>
</dbReference>
<dbReference type="EMBL" id="KZ819668">
    <property type="protein sequence ID" value="PWN27419.1"/>
    <property type="molecule type" value="Genomic_DNA"/>
</dbReference>
<feature type="region of interest" description="Disordered" evidence="7">
    <location>
        <begin position="868"/>
        <end position="897"/>
    </location>
</feature>
<evidence type="ECO:0000313" key="11">
    <source>
        <dbReference type="Proteomes" id="UP000245884"/>
    </source>
</evidence>
<dbReference type="GeneID" id="37028060"/>
<feature type="domain" description="Histidine kinase" evidence="8">
    <location>
        <begin position="693"/>
        <end position="982"/>
    </location>
</feature>
<feature type="region of interest" description="Disordered" evidence="7">
    <location>
        <begin position="63"/>
        <end position="116"/>
    </location>
</feature>
<dbReference type="EC" id="2.7.13.3" evidence="2"/>
<dbReference type="Proteomes" id="UP000245884">
    <property type="component" value="Unassembled WGS sequence"/>
</dbReference>
<keyword evidence="3 6" id="KW-0597">Phosphoprotein</keyword>
<dbReference type="InterPro" id="IPR003594">
    <property type="entry name" value="HATPase_dom"/>
</dbReference>
<evidence type="ECO:0000259" key="9">
    <source>
        <dbReference type="PROSITE" id="PS50110"/>
    </source>
</evidence>
<dbReference type="SMART" id="SM00388">
    <property type="entry name" value="HisKA"/>
    <property type="match status" value="1"/>
</dbReference>
<evidence type="ECO:0000256" key="6">
    <source>
        <dbReference type="PROSITE-ProRule" id="PRU00169"/>
    </source>
</evidence>
<feature type="region of interest" description="Disordered" evidence="7">
    <location>
        <begin position="1138"/>
        <end position="1227"/>
    </location>
</feature>
<evidence type="ECO:0000256" key="5">
    <source>
        <dbReference type="ARBA" id="ARBA00022777"/>
    </source>
</evidence>
<feature type="compositionally biased region" description="Basic and acidic residues" evidence="7">
    <location>
        <begin position="1213"/>
        <end position="1226"/>
    </location>
</feature>
<dbReference type="InterPro" id="IPR011006">
    <property type="entry name" value="CheY-like_superfamily"/>
</dbReference>
<feature type="region of interest" description="Disordered" evidence="7">
    <location>
        <begin position="1"/>
        <end position="41"/>
    </location>
</feature>
<dbReference type="CDD" id="cd17546">
    <property type="entry name" value="REC_hyHK_CKI1_RcsC-like"/>
    <property type="match status" value="1"/>
</dbReference>
<dbReference type="SMART" id="SM00387">
    <property type="entry name" value="HATPase_c"/>
    <property type="match status" value="1"/>
</dbReference>
<feature type="compositionally biased region" description="Gly residues" evidence="7">
    <location>
        <begin position="1435"/>
        <end position="1450"/>
    </location>
</feature>
<dbReference type="Gene3D" id="1.10.287.130">
    <property type="match status" value="1"/>
</dbReference>
<feature type="region of interest" description="Disordered" evidence="7">
    <location>
        <begin position="1419"/>
        <end position="1450"/>
    </location>
</feature>
<feature type="compositionally biased region" description="Low complexity" evidence="7">
    <location>
        <begin position="469"/>
        <end position="478"/>
    </location>
</feature>
<feature type="compositionally biased region" description="Polar residues" evidence="7">
    <location>
        <begin position="66"/>
        <end position="78"/>
    </location>
</feature>
<feature type="domain" description="Response regulatory" evidence="9">
    <location>
        <begin position="1234"/>
        <end position="1417"/>
    </location>
</feature>
<evidence type="ECO:0000256" key="1">
    <source>
        <dbReference type="ARBA" id="ARBA00000085"/>
    </source>
</evidence>
<dbReference type="PANTHER" id="PTHR43047:SF72">
    <property type="entry name" value="OSMOSENSING HISTIDINE PROTEIN KINASE SLN1"/>
    <property type="match status" value="1"/>
</dbReference>
<feature type="modified residue" description="4-aspartylphosphate" evidence="6">
    <location>
        <position position="1283"/>
    </location>
</feature>
<evidence type="ECO:0000256" key="3">
    <source>
        <dbReference type="ARBA" id="ARBA00022553"/>
    </source>
</evidence>
<dbReference type="PROSITE" id="PS50109">
    <property type="entry name" value="HIS_KIN"/>
    <property type="match status" value="1"/>
</dbReference>
<comment type="catalytic activity">
    <reaction evidence="1">
        <text>ATP + protein L-histidine = ADP + protein N-phospho-L-histidine.</text>
        <dbReference type="EC" id="2.7.13.3"/>
    </reaction>
</comment>
<feature type="compositionally biased region" description="Low complexity" evidence="7">
    <location>
        <begin position="388"/>
        <end position="412"/>
    </location>
</feature>
<keyword evidence="11" id="KW-1185">Reference proteome</keyword>
<dbReference type="SUPFAM" id="SSF47384">
    <property type="entry name" value="Homodimeric domain of signal transducing histidine kinase"/>
    <property type="match status" value="1"/>
</dbReference>
<feature type="region of interest" description="Disordered" evidence="7">
    <location>
        <begin position="388"/>
        <end position="511"/>
    </location>
</feature>
<dbReference type="PROSITE" id="PS50110">
    <property type="entry name" value="RESPONSE_REGULATORY"/>
    <property type="match status" value="1"/>
</dbReference>
<accession>A0A316UQ43</accession>
<dbReference type="InterPro" id="IPR029016">
    <property type="entry name" value="GAF-like_dom_sf"/>
</dbReference>
<dbReference type="InterPro" id="IPR001789">
    <property type="entry name" value="Sig_transdc_resp-reg_receiver"/>
</dbReference>
<dbReference type="SMART" id="SM00448">
    <property type="entry name" value="REC"/>
    <property type="match status" value="1"/>
</dbReference>
<dbReference type="Pfam" id="PF02518">
    <property type="entry name" value="HATPase_c"/>
    <property type="match status" value="1"/>
</dbReference>
<dbReference type="Gene3D" id="3.30.565.10">
    <property type="entry name" value="Histidine kinase-like ATPase, C-terminal domain"/>
    <property type="match status" value="1"/>
</dbReference>
<feature type="compositionally biased region" description="Polar residues" evidence="7">
    <location>
        <begin position="1344"/>
        <end position="1366"/>
    </location>
</feature>
<dbReference type="CDD" id="cd00082">
    <property type="entry name" value="HisKA"/>
    <property type="match status" value="1"/>
</dbReference>
<dbReference type="InterPro" id="IPR005467">
    <property type="entry name" value="His_kinase_dom"/>
</dbReference>
<keyword evidence="4" id="KW-0808">Transferase</keyword>
<dbReference type="OrthoDB" id="3366029at2759"/>
<feature type="region of interest" description="Disordered" evidence="7">
    <location>
        <begin position="1335"/>
        <end position="1366"/>
    </location>
</feature>
<dbReference type="Gene3D" id="3.30.450.40">
    <property type="match status" value="1"/>
</dbReference>